<name>A0A9X1X2G8_9SPHI</name>
<dbReference type="InterPro" id="IPR011583">
    <property type="entry name" value="Chitinase_II/V-like_cat"/>
</dbReference>
<dbReference type="SUPFAM" id="SSF51445">
    <property type="entry name" value="(Trans)glycosidases"/>
    <property type="match status" value="1"/>
</dbReference>
<dbReference type="PANTHER" id="PTHR46290:SF1">
    <property type="entry name" value="DI-N-ACETYLCHITOBIASE"/>
    <property type="match status" value="1"/>
</dbReference>
<dbReference type="Proteomes" id="UP001139450">
    <property type="component" value="Unassembled WGS sequence"/>
</dbReference>
<sequence length="724" mass="81732">MNVLYRYFIAIGIILTFTFIASQRAVAGNFITQTDSVKKIALPKVPVKLPKVKAPKAPKVKAPQLPAKKTDSIKIKPPGLLKKLSQDLIKALQFRKRAQAKEKIRVIKLVDSLVIQNPEMAKATDLNQLKQQLTDSAKMRYNELVIKLLALQKEVSVLADTSADSVKNQQTINTLVAKVVPMLKSVENDQTVNLSRQKRIQVIRGLFGQPATKKDTAKINDTLSLIYRLRLKHKKPVWGYVSYQNQDNGVNYNYEILSGALFYTYQLDPYSGYIKDLGNSHTSAVMKQVLPGKSAIHLSFFYDGINISSFLTNKYSQATFNASVLKQLQTNQVNWANIFFANIPVAQQQNFTTFIRNLYKFCKNNNPAFQLSITLPGLGNNTAYSLKDLDPYVSAFVLDFSKSYTGKAGPIAPLYGYRNNNIQSAIAKFANTGILPAKFMLCLPYQGIQYTFSKPGAAAASPVYIPYKTIRSKFNNAFYNLDSTVAFATQTSKTGAIDTVWFDDENTLAKKYDYIFLSGLGGVVVRNLEDGDGYGELWDALTDKFMDFDTVRIKTINNSLHPLKLTFWQNVQKYYYLFNKPCDTTFNAPMQKMLGISVKNNRPVFKKTVKEAMDALHIVNLVLAVILIVGIIVLIYYIRMEGEWWPWKKPLTGFLIVIVHLFILTGFMSLYLMDSIPWFGASNKDGCINMPFHDLMGIIIFGLVTGMLIMRFLIFPFIKKEDIP</sequence>
<dbReference type="Pfam" id="PF00704">
    <property type="entry name" value="Glyco_hydro_18"/>
    <property type="match status" value="1"/>
</dbReference>
<feature type="transmembrane region" description="Helical" evidence="3">
    <location>
        <begin position="615"/>
        <end position="638"/>
    </location>
</feature>
<proteinExistence type="predicted"/>
<feature type="domain" description="Chitinase II/V-like catalytic" evidence="4">
    <location>
        <begin position="235"/>
        <end position="543"/>
    </location>
</feature>
<dbReference type="PANTHER" id="PTHR46290">
    <property type="entry name" value="DI-N-ACETYLCHITOBIASE"/>
    <property type="match status" value="1"/>
</dbReference>
<dbReference type="EMBL" id="JALJEJ010000001">
    <property type="protein sequence ID" value="MCJ8208318.1"/>
    <property type="molecule type" value="Genomic_DNA"/>
</dbReference>
<dbReference type="GO" id="GO:0008061">
    <property type="term" value="F:chitin binding"/>
    <property type="evidence" value="ECO:0007669"/>
    <property type="project" value="InterPro"/>
</dbReference>
<evidence type="ECO:0000259" key="4">
    <source>
        <dbReference type="SMART" id="SM00636"/>
    </source>
</evidence>
<organism evidence="5 6">
    <name type="scientific">Mucilaginibacter straminoryzae</name>
    <dbReference type="NCBI Taxonomy" id="2932774"/>
    <lineage>
        <taxon>Bacteria</taxon>
        <taxon>Pseudomonadati</taxon>
        <taxon>Bacteroidota</taxon>
        <taxon>Sphingobacteriia</taxon>
        <taxon>Sphingobacteriales</taxon>
        <taxon>Sphingobacteriaceae</taxon>
        <taxon>Mucilaginibacter</taxon>
    </lineage>
</organism>
<accession>A0A9X1X2G8</accession>
<keyword evidence="2" id="KW-0326">Glycosidase</keyword>
<evidence type="ECO:0000313" key="6">
    <source>
        <dbReference type="Proteomes" id="UP001139450"/>
    </source>
</evidence>
<dbReference type="GO" id="GO:0009313">
    <property type="term" value="P:oligosaccharide catabolic process"/>
    <property type="evidence" value="ECO:0007669"/>
    <property type="project" value="TreeGrafter"/>
</dbReference>
<feature type="transmembrane region" description="Helical" evidence="3">
    <location>
        <begin position="650"/>
        <end position="672"/>
    </location>
</feature>
<keyword evidence="3" id="KW-1133">Transmembrane helix</keyword>
<feature type="transmembrane region" description="Helical" evidence="3">
    <location>
        <begin position="692"/>
        <end position="714"/>
    </location>
</feature>
<reference evidence="5" key="1">
    <citation type="submission" date="2022-04" db="EMBL/GenBank/DDBJ databases">
        <title>Mucilaginibacter sp. RS28 isolated from freshwater.</title>
        <authorList>
            <person name="Ko S.-R."/>
        </authorList>
    </citation>
    <scope>NUCLEOTIDE SEQUENCE</scope>
    <source>
        <strain evidence="5">RS28</strain>
    </source>
</reference>
<dbReference type="SMART" id="SM00636">
    <property type="entry name" value="Glyco_18"/>
    <property type="match status" value="1"/>
</dbReference>
<gene>
    <name evidence="5" type="ORF">MUY27_01270</name>
</gene>
<dbReference type="InterPro" id="IPR017853">
    <property type="entry name" value="GH"/>
</dbReference>
<comment type="caution">
    <text evidence="5">The sequence shown here is derived from an EMBL/GenBank/DDBJ whole genome shotgun (WGS) entry which is preliminary data.</text>
</comment>
<evidence type="ECO:0000256" key="3">
    <source>
        <dbReference type="SAM" id="Phobius"/>
    </source>
</evidence>
<protein>
    <submittedName>
        <fullName evidence="5">Glycoside hydrolase family 18 protein</fullName>
    </submittedName>
</protein>
<keyword evidence="1 5" id="KW-0378">Hydrolase</keyword>
<evidence type="ECO:0000256" key="2">
    <source>
        <dbReference type="ARBA" id="ARBA00023295"/>
    </source>
</evidence>
<keyword evidence="6" id="KW-1185">Reference proteome</keyword>
<dbReference type="GO" id="GO:0016798">
    <property type="term" value="F:hydrolase activity, acting on glycosyl bonds"/>
    <property type="evidence" value="ECO:0007669"/>
    <property type="project" value="UniProtKB-KW"/>
</dbReference>
<dbReference type="InterPro" id="IPR029070">
    <property type="entry name" value="Chitinase_insertion_sf"/>
</dbReference>
<keyword evidence="3" id="KW-0472">Membrane</keyword>
<dbReference type="AlphaFoldDB" id="A0A9X1X2G8"/>
<dbReference type="InterPro" id="IPR051887">
    <property type="entry name" value="GH18_Domain-Containing"/>
</dbReference>
<keyword evidence="3" id="KW-0812">Transmembrane</keyword>
<dbReference type="RefSeq" id="WP_245128149.1">
    <property type="nucleotide sequence ID" value="NZ_JALJEJ010000001.1"/>
</dbReference>
<dbReference type="Gene3D" id="3.20.20.80">
    <property type="entry name" value="Glycosidases"/>
    <property type="match status" value="1"/>
</dbReference>
<dbReference type="Gene3D" id="3.10.50.10">
    <property type="match status" value="1"/>
</dbReference>
<evidence type="ECO:0000256" key="1">
    <source>
        <dbReference type="ARBA" id="ARBA00022801"/>
    </source>
</evidence>
<dbReference type="InterPro" id="IPR001223">
    <property type="entry name" value="Glyco_hydro18_cat"/>
</dbReference>
<evidence type="ECO:0000313" key="5">
    <source>
        <dbReference type="EMBL" id="MCJ8208318.1"/>
    </source>
</evidence>